<accession>U1PEU3</accession>
<gene>
    <name evidence="2" type="ORF">J07HQW1_00640</name>
</gene>
<dbReference type="EMBL" id="KE356560">
    <property type="protein sequence ID" value="ERG90616.1"/>
    <property type="molecule type" value="Genomic_DNA"/>
</dbReference>
<dbReference type="HOGENOM" id="CLU_2783989_0_0_2"/>
<evidence type="ECO:0000313" key="2">
    <source>
        <dbReference type="EMBL" id="ERG90616.1"/>
    </source>
</evidence>
<dbReference type="Proteomes" id="UP000030649">
    <property type="component" value="Unassembled WGS sequence"/>
</dbReference>
<reference evidence="2 3" key="1">
    <citation type="journal article" date="2013" name="PLoS ONE">
        <title>Assembly-driven community genomics of a hypersaline microbial ecosystem.</title>
        <authorList>
            <person name="Podell S."/>
            <person name="Ugalde J.A."/>
            <person name="Narasingarao P."/>
            <person name="Banfield J.F."/>
            <person name="Heidelberg K.B."/>
            <person name="Allen E.E."/>
        </authorList>
    </citation>
    <scope>NUCLEOTIDE SEQUENCE [LARGE SCALE GENOMIC DNA]</scope>
    <source>
        <strain evidence="3">J07HQW1</strain>
    </source>
</reference>
<sequence length="75" mass="7911">MSMSVTVSVRPLWKQGVPSVQTTTTGHRAKLAVKVTPSPCPLKSESVGVGRPEAKPTRGRGRGRPTLTNERSTGG</sequence>
<protein>
    <submittedName>
        <fullName evidence="2">Uncharacterized protein</fullName>
    </submittedName>
</protein>
<feature type="region of interest" description="Disordered" evidence="1">
    <location>
        <begin position="37"/>
        <end position="75"/>
    </location>
</feature>
<feature type="compositionally biased region" description="Polar residues" evidence="1">
    <location>
        <begin position="66"/>
        <end position="75"/>
    </location>
</feature>
<evidence type="ECO:0000313" key="3">
    <source>
        <dbReference type="Proteomes" id="UP000030649"/>
    </source>
</evidence>
<proteinExistence type="predicted"/>
<evidence type="ECO:0000256" key="1">
    <source>
        <dbReference type="SAM" id="MobiDB-lite"/>
    </source>
</evidence>
<organism evidence="2 3">
    <name type="scientific">Haloquadratum walsbyi J07HQW1</name>
    <dbReference type="NCBI Taxonomy" id="1238424"/>
    <lineage>
        <taxon>Archaea</taxon>
        <taxon>Methanobacteriati</taxon>
        <taxon>Methanobacteriota</taxon>
        <taxon>Stenosarchaea group</taxon>
        <taxon>Halobacteria</taxon>
        <taxon>Halobacteriales</taxon>
        <taxon>Haloferacaceae</taxon>
        <taxon>Haloquadratum</taxon>
    </lineage>
</organism>
<name>U1PEU3_9EURY</name>
<dbReference type="AlphaFoldDB" id="U1PEU3"/>